<dbReference type="InterPro" id="IPR022657">
    <property type="entry name" value="De-COase2_CS"/>
</dbReference>
<dbReference type="Gene3D" id="3.30.70.260">
    <property type="match status" value="2"/>
</dbReference>
<dbReference type="Gene3D" id="3.40.1160.10">
    <property type="entry name" value="Acetylglutamate kinase-like"/>
    <property type="match status" value="1"/>
</dbReference>
<keyword evidence="5" id="KW-0547">Nucleotide-binding</keyword>
<dbReference type="NCBIfam" id="NF006515">
    <property type="entry name" value="PRK08961.1"/>
    <property type="match status" value="1"/>
</dbReference>
<evidence type="ECO:0000256" key="11">
    <source>
        <dbReference type="PIRSR" id="PIRSR600183-50"/>
    </source>
</evidence>
<dbReference type="OrthoDB" id="9802241at2"/>
<keyword evidence="18" id="KW-1185">Reference proteome</keyword>
<keyword evidence="9 11" id="KW-0663">Pyridoxal phosphate</keyword>
<dbReference type="SUPFAM" id="SSF53633">
    <property type="entry name" value="Carbamate kinase-like"/>
    <property type="match status" value="1"/>
</dbReference>
<dbReference type="GO" id="GO:0009088">
    <property type="term" value="P:threonine biosynthetic process"/>
    <property type="evidence" value="ECO:0007669"/>
    <property type="project" value="UniProtKB-UniPathway"/>
</dbReference>
<evidence type="ECO:0000259" key="16">
    <source>
        <dbReference type="Pfam" id="PF02784"/>
    </source>
</evidence>
<dbReference type="InterPro" id="IPR000183">
    <property type="entry name" value="Orn/DAP/Arg_de-COase"/>
</dbReference>
<dbReference type="InterPro" id="IPR022653">
    <property type="entry name" value="De-COase2_pyr-phos_BS"/>
</dbReference>
<dbReference type="PROSITE" id="PS00878">
    <property type="entry name" value="ODR_DC_2_1"/>
    <property type="match status" value="1"/>
</dbReference>
<feature type="domain" description="Aspartate/glutamate/uridylate kinase" evidence="15">
    <location>
        <begin position="7"/>
        <end position="286"/>
    </location>
</feature>
<comment type="cofactor">
    <cofactor evidence="1 11">
        <name>pyridoxal 5'-phosphate</name>
        <dbReference type="ChEBI" id="CHEBI:597326"/>
    </cofactor>
</comment>
<comment type="similarity">
    <text evidence="12">Belongs to the Orn/Lys/Arg decarboxylase class-II family.</text>
</comment>
<dbReference type="UniPathway" id="UPA00050">
    <property type="reaction ID" value="UER00461"/>
</dbReference>
<keyword evidence="6 17" id="KW-0418">Kinase</keyword>
<feature type="domain" description="Orn/DAP/Arg decarboxylase 2 C-terminal" evidence="14">
    <location>
        <begin position="505"/>
        <end position="836"/>
    </location>
</feature>
<dbReference type="SUPFAM" id="SSF55021">
    <property type="entry name" value="ACT-like"/>
    <property type="match status" value="2"/>
</dbReference>
<dbReference type="PRINTS" id="PR01179">
    <property type="entry name" value="ODADCRBXLASE"/>
</dbReference>
<dbReference type="UniPathway" id="UPA00034">
    <property type="reaction ID" value="UER00015"/>
</dbReference>
<dbReference type="GO" id="GO:0009089">
    <property type="term" value="P:lysine biosynthetic process via diaminopimelate"/>
    <property type="evidence" value="ECO:0007669"/>
    <property type="project" value="UniProtKB-UniPathway"/>
</dbReference>
<dbReference type="InterPro" id="IPR029066">
    <property type="entry name" value="PLP-binding_barrel"/>
</dbReference>
<keyword evidence="10" id="KW-0456">Lyase</keyword>
<dbReference type="PROSITE" id="PS00879">
    <property type="entry name" value="ODR_DC_2_2"/>
    <property type="match status" value="1"/>
</dbReference>
<dbReference type="InterPro" id="IPR022643">
    <property type="entry name" value="De-COase2_C"/>
</dbReference>
<dbReference type="PANTHER" id="PTHR43727">
    <property type="entry name" value="DIAMINOPIMELATE DECARBOXYLASE"/>
    <property type="match status" value="1"/>
</dbReference>
<keyword evidence="13" id="KW-0028">Amino-acid biosynthesis</keyword>
<evidence type="ECO:0000256" key="5">
    <source>
        <dbReference type="ARBA" id="ARBA00022741"/>
    </source>
</evidence>
<protein>
    <recommendedName>
        <fullName evidence="3">aspartate kinase</fullName>
        <ecNumber evidence="3">2.7.2.4</ecNumber>
    </recommendedName>
</protein>
<evidence type="ECO:0000259" key="15">
    <source>
        <dbReference type="Pfam" id="PF00696"/>
    </source>
</evidence>
<dbReference type="NCBIfam" id="TIGR00657">
    <property type="entry name" value="asp_kinases"/>
    <property type="match status" value="1"/>
</dbReference>
<dbReference type="InterPro" id="IPR001048">
    <property type="entry name" value="Asp/Glu/Uridylate_kinase"/>
</dbReference>
<dbReference type="Pfam" id="PF00696">
    <property type="entry name" value="AA_kinase"/>
    <property type="match status" value="1"/>
</dbReference>
<dbReference type="CDD" id="cd04920">
    <property type="entry name" value="ACT_AKiii-DAPDC_2"/>
    <property type="match status" value="1"/>
</dbReference>
<reference evidence="17 18" key="1">
    <citation type="submission" date="2016-10" db="EMBL/GenBank/DDBJ databases">
        <authorList>
            <person name="de Groot N.N."/>
        </authorList>
    </citation>
    <scope>NUCLEOTIDE SEQUENCE [LARGE SCALE GENOMIC DNA]</scope>
    <source>
        <strain evidence="17 18">DSM 16077</strain>
    </source>
</reference>
<dbReference type="Pfam" id="PF00278">
    <property type="entry name" value="Orn_DAP_Arg_deC"/>
    <property type="match status" value="1"/>
</dbReference>
<dbReference type="InterPro" id="IPR022644">
    <property type="entry name" value="De-COase2_N"/>
</dbReference>
<dbReference type="PIRSF" id="PIRSF036459">
    <property type="entry name" value="DAP_dec_asp_kin"/>
    <property type="match status" value="1"/>
</dbReference>
<dbReference type="InterPro" id="IPR002986">
    <property type="entry name" value="DAP_deCOOHase_LysA"/>
</dbReference>
<dbReference type="InterPro" id="IPR011246">
    <property type="entry name" value="DAP_dec_asp_kin"/>
</dbReference>
<dbReference type="InterPro" id="IPR018042">
    <property type="entry name" value="Aspartate_kinase_CS"/>
</dbReference>
<organism evidence="17 18">
    <name type="scientific">Maricaulis salignorans</name>
    <dbReference type="NCBI Taxonomy" id="144026"/>
    <lineage>
        <taxon>Bacteria</taxon>
        <taxon>Pseudomonadati</taxon>
        <taxon>Pseudomonadota</taxon>
        <taxon>Alphaproteobacteria</taxon>
        <taxon>Maricaulales</taxon>
        <taxon>Maricaulaceae</taxon>
        <taxon>Maricaulis</taxon>
    </lineage>
</organism>
<dbReference type="PROSITE" id="PS00324">
    <property type="entry name" value="ASPARTOKINASE"/>
    <property type="match status" value="1"/>
</dbReference>
<evidence type="ECO:0000256" key="7">
    <source>
        <dbReference type="ARBA" id="ARBA00022793"/>
    </source>
</evidence>
<feature type="active site" description="Proton donor" evidence="11">
    <location>
        <position position="810"/>
    </location>
</feature>
<dbReference type="SUPFAM" id="SSF50621">
    <property type="entry name" value="Alanine racemase C-terminal domain-like"/>
    <property type="match status" value="1"/>
</dbReference>
<dbReference type="EMBL" id="FNHG01000002">
    <property type="protein sequence ID" value="SDL85126.1"/>
    <property type="molecule type" value="Genomic_DNA"/>
</dbReference>
<dbReference type="GO" id="GO:0005524">
    <property type="term" value="F:ATP binding"/>
    <property type="evidence" value="ECO:0007669"/>
    <property type="project" value="UniProtKB-KW"/>
</dbReference>
<dbReference type="GO" id="GO:0008836">
    <property type="term" value="F:diaminopimelate decarboxylase activity"/>
    <property type="evidence" value="ECO:0007669"/>
    <property type="project" value="InterPro"/>
</dbReference>
<evidence type="ECO:0000256" key="13">
    <source>
        <dbReference type="RuleBase" id="RU004249"/>
    </source>
</evidence>
<feature type="modified residue" description="N6-(pyridoxal phosphate)lysine" evidence="11">
    <location>
        <position position="533"/>
    </location>
</feature>
<evidence type="ECO:0000256" key="6">
    <source>
        <dbReference type="ARBA" id="ARBA00022777"/>
    </source>
</evidence>
<gene>
    <name evidence="17" type="ORF">SAMN04488568_102326</name>
</gene>
<dbReference type="PANTHER" id="PTHR43727:SF2">
    <property type="entry name" value="GROUP IV DECARBOXYLASE"/>
    <property type="match status" value="1"/>
</dbReference>
<dbReference type="PRINTS" id="PR01181">
    <property type="entry name" value="DAPDCRBXLASE"/>
</dbReference>
<dbReference type="InterPro" id="IPR009006">
    <property type="entry name" value="Ala_racemase/Decarboxylase_C"/>
</dbReference>
<evidence type="ECO:0000256" key="1">
    <source>
        <dbReference type="ARBA" id="ARBA00001933"/>
    </source>
</evidence>
<proteinExistence type="inferred from homology"/>
<dbReference type="RefSeq" id="WP_091766740.1">
    <property type="nucleotide sequence ID" value="NZ_FNHG01000002.1"/>
</dbReference>
<keyword evidence="8" id="KW-0067">ATP-binding</keyword>
<dbReference type="Pfam" id="PF02784">
    <property type="entry name" value="Orn_Arg_deC_N"/>
    <property type="match status" value="1"/>
</dbReference>
<dbReference type="InterPro" id="IPR045865">
    <property type="entry name" value="ACT-like_dom_sf"/>
</dbReference>
<dbReference type="GO" id="GO:0004072">
    <property type="term" value="F:aspartate kinase activity"/>
    <property type="evidence" value="ECO:0007669"/>
    <property type="project" value="UniProtKB-EC"/>
</dbReference>
<evidence type="ECO:0000256" key="8">
    <source>
        <dbReference type="ARBA" id="ARBA00022840"/>
    </source>
</evidence>
<dbReference type="STRING" id="144026.SAMN04488568_102326"/>
<comment type="pathway">
    <text evidence="13">Amino-acid biosynthesis; L-methionine biosynthesis via de novo pathway; L-homoserine from L-aspartate: step 1/3.</text>
</comment>
<evidence type="ECO:0000259" key="14">
    <source>
        <dbReference type="Pfam" id="PF00278"/>
    </source>
</evidence>
<keyword evidence="7" id="KW-0210">Decarboxylase</keyword>
<dbReference type="Gene3D" id="3.20.20.10">
    <property type="entry name" value="Alanine racemase"/>
    <property type="match status" value="1"/>
</dbReference>
<dbReference type="EC" id="2.7.2.4" evidence="3"/>
<comment type="pathway">
    <text evidence="2 13">Amino-acid biosynthesis; L-lysine biosynthesis via DAP pathway; (S)-tetrahydrodipicolinate from L-aspartate: step 1/4.</text>
</comment>
<sequence>MDNAQDWIVLKFGGTSVKSLADWRVISKRIETLRKDGKRVFVVHSALAGISNQLEALITAAMAGQGEAELAAIRAQHVALASELELDGETVLAPFLAELTQLRAGLALTGDASPRSRARIMAQGELMATRLSAAWLNQTGLACQWLDARDLLTSRSGGPVSGYLSADCEHGPDAGLHQRLDRGGYDVALTQGFIARRRDGDTALLGRGGSDTSAAYFAAKLGAQRLEIWTDVPGFFSADPRLTGAARQIKALSYDEAQEIASMGGSVLHPRAIAPVRQAGIEMQVLCTHRAELSGTRISASPSEDAPRLKAVSVKFGVRLITLDSDGMWHASGFLASAFEPFARHGVSIDLVSTSQTSVTVSLDADPSLTPAVLAALQDELSTIARVEMIENCAAVSMVGRGVRALLSQLGPAMEAFAHYPVRLISQAANDLNLTVVVDEDQGKPLCRRLHDQLIQPKPLDPTFGPSWREIGQSDALIDAAGPAAWWRTKRDALLALCPQDAPLYVYDLETVRARAEAVATLPHLDRGWYAMKANGHPDVIRTAVAAGLGIECVSIGEVHAAMAAVPGLPVDRILFTPNFAPRSEYAEAIELGIHLTLDGLHPLRHWPEIFAGSEITLRINPQRPEGHHKHVRTAGPDAKFGLHADELPEGIELAARAGAKIIGLHVHSGSGISDPDHWRRVGVFLAETARALPDVRILDLGGGLGVDEASGARRIDMEALGAVLTDLHTAFPQYSFWLEPGRFIIAEAGVLLARVTQLKQTPDARFVGINAGMNSLIRPALYGARHEIFNLTHLDDAPAYVADIVGPICETADRMGAQRLLPETWEGDVFLIANGGAYGRVMASSYNMREPAGEAVI</sequence>
<dbReference type="SUPFAM" id="SSF51419">
    <property type="entry name" value="PLP-binding barrel"/>
    <property type="match status" value="1"/>
</dbReference>
<dbReference type="Proteomes" id="UP000199759">
    <property type="component" value="Unassembled WGS sequence"/>
</dbReference>
<evidence type="ECO:0000256" key="9">
    <source>
        <dbReference type="ARBA" id="ARBA00022898"/>
    </source>
</evidence>
<comment type="pathway">
    <text evidence="13">Amino-acid biosynthesis; L-threonine biosynthesis; L-threonine from L-aspartate: step 1/5.</text>
</comment>
<evidence type="ECO:0000313" key="17">
    <source>
        <dbReference type="EMBL" id="SDL85126.1"/>
    </source>
</evidence>
<evidence type="ECO:0000256" key="3">
    <source>
        <dbReference type="ARBA" id="ARBA00013059"/>
    </source>
</evidence>
<dbReference type="InterPro" id="IPR001341">
    <property type="entry name" value="Asp_kinase"/>
</dbReference>
<evidence type="ECO:0000256" key="2">
    <source>
        <dbReference type="ARBA" id="ARBA00004766"/>
    </source>
</evidence>
<accession>A0A1G9NF04</accession>
<dbReference type="UniPathway" id="UPA00051">
    <property type="reaction ID" value="UER00462"/>
</dbReference>
<evidence type="ECO:0000256" key="4">
    <source>
        <dbReference type="ARBA" id="ARBA00022679"/>
    </source>
</evidence>
<name>A0A1G9NF04_9PROT</name>
<keyword evidence="4" id="KW-0808">Transferase</keyword>
<dbReference type="InterPro" id="IPR036393">
    <property type="entry name" value="AceGlu_kinase-like_sf"/>
</dbReference>
<evidence type="ECO:0000256" key="12">
    <source>
        <dbReference type="RuleBase" id="RU003737"/>
    </source>
</evidence>
<evidence type="ECO:0000256" key="10">
    <source>
        <dbReference type="ARBA" id="ARBA00023239"/>
    </source>
</evidence>
<dbReference type="AlphaFoldDB" id="A0A1G9NF04"/>
<feature type="domain" description="Orn/DAP/Arg decarboxylase 2 N-terminal" evidence="16">
    <location>
        <begin position="527"/>
        <end position="747"/>
    </location>
</feature>
<dbReference type="Gene3D" id="2.40.37.10">
    <property type="entry name" value="Lyase, Ornithine Decarboxylase, Chain A, domain 1"/>
    <property type="match status" value="1"/>
</dbReference>
<evidence type="ECO:0000313" key="18">
    <source>
        <dbReference type="Proteomes" id="UP000199759"/>
    </source>
</evidence>